<reference evidence="7" key="1">
    <citation type="journal article" date="2019" name="Int. J. Syst. Evol. Microbiol.">
        <title>The Global Catalogue of Microorganisms (GCM) 10K type strain sequencing project: providing services to taxonomists for standard genome sequencing and annotation.</title>
        <authorList>
            <consortium name="The Broad Institute Genomics Platform"/>
            <consortium name="The Broad Institute Genome Sequencing Center for Infectious Disease"/>
            <person name="Wu L."/>
            <person name="Ma J."/>
        </authorList>
    </citation>
    <scope>NUCLEOTIDE SEQUENCE [LARGE SCALE GENOMIC DNA]</scope>
    <source>
        <strain evidence="7">CGMCC 1.19062</strain>
    </source>
</reference>
<dbReference type="SUPFAM" id="SSF53850">
    <property type="entry name" value="Periplasmic binding protein-like II"/>
    <property type="match status" value="1"/>
</dbReference>
<dbReference type="Gene3D" id="1.10.10.10">
    <property type="entry name" value="Winged helix-like DNA-binding domain superfamily/Winged helix DNA-binding domain"/>
    <property type="match status" value="1"/>
</dbReference>
<dbReference type="InterPro" id="IPR058163">
    <property type="entry name" value="LysR-type_TF_proteobact-type"/>
</dbReference>
<dbReference type="EMBL" id="JBHUIP010000009">
    <property type="protein sequence ID" value="MFD2263200.1"/>
    <property type="molecule type" value="Genomic_DNA"/>
</dbReference>
<dbReference type="PANTHER" id="PTHR30537">
    <property type="entry name" value="HTH-TYPE TRANSCRIPTIONAL REGULATOR"/>
    <property type="match status" value="1"/>
</dbReference>
<gene>
    <name evidence="6" type="ORF">ACFSM5_09900</name>
</gene>
<name>A0ABW5DVC2_9PROT</name>
<keyword evidence="7" id="KW-1185">Reference proteome</keyword>
<dbReference type="InterPro" id="IPR005119">
    <property type="entry name" value="LysR_subst-bd"/>
</dbReference>
<accession>A0ABW5DVC2</accession>
<dbReference type="RefSeq" id="WP_379876177.1">
    <property type="nucleotide sequence ID" value="NZ_JBHUIP010000009.1"/>
</dbReference>
<dbReference type="Gene3D" id="3.40.190.290">
    <property type="match status" value="1"/>
</dbReference>
<keyword evidence="3" id="KW-0238">DNA-binding</keyword>
<evidence type="ECO:0000259" key="5">
    <source>
        <dbReference type="PROSITE" id="PS50931"/>
    </source>
</evidence>
<evidence type="ECO:0000256" key="2">
    <source>
        <dbReference type="ARBA" id="ARBA00023015"/>
    </source>
</evidence>
<dbReference type="Pfam" id="PF00126">
    <property type="entry name" value="HTH_1"/>
    <property type="match status" value="1"/>
</dbReference>
<dbReference type="InterPro" id="IPR036390">
    <property type="entry name" value="WH_DNA-bd_sf"/>
</dbReference>
<comment type="similarity">
    <text evidence="1">Belongs to the LysR transcriptional regulatory family.</text>
</comment>
<dbReference type="InterPro" id="IPR036388">
    <property type="entry name" value="WH-like_DNA-bd_sf"/>
</dbReference>
<evidence type="ECO:0000313" key="7">
    <source>
        <dbReference type="Proteomes" id="UP001597295"/>
    </source>
</evidence>
<evidence type="ECO:0000256" key="1">
    <source>
        <dbReference type="ARBA" id="ARBA00009437"/>
    </source>
</evidence>
<comment type="caution">
    <text evidence="6">The sequence shown here is derived from an EMBL/GenBank/DDBJ whole genome shotgun (WGS) entry which is preliminary data.</text>
</comment>
<organism evidence="6 7">
    <name type="scientific">Lacibacterium aquatile</name>
    <dbReference type="NCBI Taxonomy" id="1168082"/>
    <lineage>
        <taxon>Bacteria</taxon>
        <taxon>Pseudomonadati</taxon>
        <taxon>Pseudomonadota</taxon>
        <taxon>Alphaproteobacteria</taxon>
        <taxon>Rhodospirillales</taxon>
        <taxon>Rhodospirillaceae</taxon>
    </lineage>
</organism>
<evidence type="ECO:0000256" key="3">
    <source>
        <dbReference type="ARBA" id="ARBA00023125"/>
    </source>
</evidence>
<keyword evidence="2" id="KW-0805">Transcription regulation</keyword>
<feature type="domain" description="HTH lysR-type" evidence="5">
    <location>
        <begin position="1"/>
        <end position="59"/>
    </location>
</feature>
<keyword evidence="4" id="KW-0804">Transcription</keyword>
<proteinExistence type="inferred from homology"/>
<dbReference type="CDD" id="cd08422">
    <property type="entry name" value="PBP2_CrgA_like"/>
    <property type="match status" value="1"/>
</dbReference>
<evidence type="ECO:0000313" key="6">
    <source>
        <dbReference type="EMBL" id="MFD2263200.1"/>
    </source>
</evidence>
<dbReference type="PANTHER" id="PTHR30537:SF81">
    <property type="entry name" value="TRANSCRIPTIONAL REGULATOR-RELATED"/>
    <property type="match status" value="1"/>
</dbReference>
<protein>
    <submittedName>
        <fullName evidence="6">LysR family transcriptional regulator</fullName>
    </submittedName>
</protein>
<dbReference type="SUPFAM" id="SSF46785">
    <property type="entry name" value="Winged helix' DNA-binding domain"/>
    <property type="match status" value="1"/>
</dbReference>
<dbReference type="InterPro" id="IPR000847">
    <property type="entry name" value="LysR_HTH_N"/>
</dbReference>
<sequence length="300" mass="32445">MQDLANLKTLVAAASSGSFAKAAKRLGISPAMVGRRIQALEEEYGVKLIERTTRSQHLTEVGAQFLEKAARIIDELEALEDLSRPNAGTVSGRVRVTAPITLGIKHFSAISARLTAEHPALSIELYLSDRTVDLIADGYDLALRIGSLKSSSLIARRVGSYRFTCCCAPSYLARIPAPRHPEELGNHRCILNLNLVPRDLWPFETEQGEKFTVQVQGNLEIDNGDALRMAALAGAGIIYTPIDLVADDLAAGRLIEVLADWRKLVLPVHTVHPSRQFVPAKVTAVVEAIAKGLQGTASAI</sequence>
<dbReference type="PROSITE" id="PS50931">
    <property type="entry name" value="HTH_LYSR"/>
    <property type="match status" value="1"/>
</dbReference>
<dbReference type="Proteomes" id="UP001597295">
    <property type="component" value="Unassembled WGS sequence"/>
</dbReference>
<dbReference type="Pfam" id="PF03466">
    <property type="entry name" value="LysR_substrate"/>
    <property type="match status" value="1"/>
</dbReference>
<evidence type="ECO:0000256" key="4">
    <source>
        <dbReference type="ARBA" id="ARBA00023163"/>
    </source>
</evidence>